<sequence>MTSGSSQGPVATVIERKLRAALEPTQLVVTNESHLHQGHAGNPGGGPDAETHFRVLVVADQFQGATPHALTSNSLDLVSQVALNVSAVVANSTGPARR</sequence>
<dbReference type="Proteomes" id="UP001465755">
    <property type="component" value="Unassembled WGS sequence"/>
</dbReference>
<evidence type="ECO:0000256" key="1">
    <source>
        <dbReference type="RuleBase" id="RU003860"/>
    </source>
</evidence>
<evidence type="ECO:0000313" key="2">
    <source>
        <dbReference type="EMBL" id="KAK9795489.1"/>
    </source>
</evidence>
<organism evidence="2 3">
    <name type="scientific">Symbiochloris irregularis</name>
    <dbReference type="NCBI Taxonomy" id="706552"/>
    <lineage>
        <taxon>Eukaryota</taxon>
        <taxon>Viridiplantae</taxon>
        <taxon>Chlorophyta</taxon>
        <taxon>core chlorophytes</taxon>
        <taxon>Trebouxiophyceae</taxon>
        <taxon>Trebouxiales</taxon>
        <taxon>Trebouxiaceae</taxon>
        <taxon>Symbiochloris</taxon>
    </lineage>
</organism>
<comment type="similarity">
    <text evidence="1">Belongs to the BolA/IbaG family.</text>
</comment>
<dbReference type="SUPFAM" id="SSF82657">
    <property type="entry name" value="BolA-like"/>
    <property type="match status" value="1"/>
</dbReference>
<comment type="caution">
    <text evidence="2">The sequence shown here is derived from an EMBL/GenBank/DDBJ whole genome shotgun (WGS) entry which is preliminary data.</text>
</comment>
<reference evidence="2 3" key="1">
    <citation type="journal article" date="2024" name="Nat. Commun.">
        <title>Phylogenomics reveals the evolutionary origins of lichenization in chlorophyte algae.</title>
        <authorList>
            <person name="Puginier C."/>
            <person name="Libourel C."/>
            <person name="Otte J."/>
            <person name="Skaloud P."/>
            <person name="Haon M."/>
            <person name="Grisel S."/>
            <person name="Petersen M."/>
            <person name="Berrin J.G."/>
            <person name="Delaux P.M."/>
            <person name="Dal Grande F."/>
            <person name="Keller J."/>
        </authorList>
    </citation>
    <scope>NUCLEOTIDE SEQUENCE [LARGE SCALE GENOMIC DNA]</scope>
    <source>
        <strain evidence="2 3">SAG 2036</strain>
    </source>
</reference>
<gene>
    <name evidence="2" type="ORF">WJX73_005298</name>
</gene>
<accession>A0AAW1NUM7</accession>
<dbReference type="PANTHER" id="PTHR46230:SF7">
    <property type="entry name" value="BOLA-LIKE PROTEIN 1"/>
    <property type="match status" value="1"/>
</dbReference>
<keyword evidence="3" id="KW-1185">Reference proteome</keyword>
<dbReference type="Pfam" id="PF01722">
    <property type="entry name" value="BolA"/>
    <property type="match status" value="1"/>
</dbReference>
<proteinExistence type="inferred from homology"/>
<dbReference type="AlphaFoldDB" id="A0AAW1NUM7"/>
<dbReference type="EMBL" id="JALJOQ010000129">
    <property type="protein sequence ID" value="KAK9795489.1"/>
    <property type="molecule type" value="Genomic_DNA"/>
</dbReference>
<dbReference type="InterPro" id="IPR002634">
    <property type="entry name" value="BolA"/>
</dbReference>
<dbReference type="GO" id="GO:0016226">
    <property type="term" value="P:iron-sulfur cluster assembly"/>
    <property type="evidence" value="ECO:0007669"/>
    <property type="project" value="TreeGrafter"/>
</dbReference>
<evidence type="ECO:0000313" key="3">
    <source>
        <dbReference type="Proteomes" id="UP001465755"/>
    </source>
</evidence>
<name>A0AAW1NUM7_9CHLO</name>
<protein>
    <submittedName>
        <fullName evidence="2">Uncharacterized protein</fullName>
    </submittedName>
</protein>
<dbReference type="InterPro" id="IPR036065">
    <property type="entry name" value="BolA-like_sf"/>
</dbReference>
<dbReference type="Gene3D" id="3.30.300.90">
    <property type="entry name" value="BolA-like"/>
    <property type="match status" value="1"/>
</dbReference>
<dbReference type="PANTHER" id="PTHR46230">
    <property type="match status" value="1"/>
</dbReference>